<dbReference type="EMBL" id="JACDQQ010002678">
    <property type="protein sequence ID" value="MBA0088790.1"/>
    <property type="molecule type" value="Genomic_DNA"/>
</dbReference>
<dbReference type="PANTHER" id="PTHR11550:SF0">
    <property type="entry name" value="CTP SYNTHASE-RELATED"/>
    <property type="match status" value="1"/>
</dbReference>
<evidence type="ECO:0008006" key="4">
    <source>
        <dbReference type="Google" id="ProtNLM"/>
    </source>
</evidence>
<gene>
    <name evidence="2" type="ORF">HRJ53_27690</name>
</gene>
<dbReference type="SUPFAM" id="SSF52317">
    <property type="entry name" value="Class I glutamine amidotransferase-like"/>
    <property type="match status" value="1"/>
</dbReference>
<dbReference type="PANTHER" id="PTHR11550">
    <property type="entry name" value="CTP SYNTHASE"/>
    <property type="match status" value="1"/>
</dbReference>
<name>A0A7V8NWI0_9BACT</name>
<organism evidence="2 3">
    <name type="scientific">Candidatus Acidiferrum panamense</name>
    <dbReference type="NCBI Taxonomy" id="2741543"/>
    <lineage>
        <taxon>Bacteria</taxon>
        <taxon>Pseudomonadati</taxon>
        <taxon>Acidobacteriota</taxon>
        <taxon>Terriglobia</taxon>
        <taxon>Candidatus Acidiferrales</taxon>
        <taxon>Candidatus Acidiferrum</taxon>
    </lineage>
</organism>
<dbReference type="GO" id="GO:0006241">
    <property type="term" value="P:CTP biosynthetic process"/>
    <property type="evidence" value="ECO:0007669"/>
    <property type="project" value="TreeGrafter"/>
</dbReference>
<sequence length="160" mass="17733">MLHIADADSAENNSGSSHYVVTPLSCSLPNRREGGPKASGEERLKILPGTRLHSICGGEDDSEQYYCNYGVNEEYEKQFQAAGLRVSARGIQGETRAVELPGHRFFVATLFQPQLSSRPEAPHRFWLAFLRAAMKFQKAGSKPSATRPHYDQPRAKTAKV</sequence>
<keyword evidence="3" id="KW-1185">Reference proteome</keyword>
<evidence type="ECO:0000313" key="3">
    <source>
        <dbReference type="Proteomes" id="UP000567293"/>
    </source>
</evidence>
<accession>A0A7V8NWI0</accession>
<feature type="region of interest" description="Disordered" evidence="1">
    <location>
        <begin position="140"/>
        <end position="160"/>
    </location>
</feature>
<dbReference type="AlphaFoldDB" id="A0A7V8NWI0"/>
<proteinExistence type="predicted"/>
<dbReference type="GO" id="GO:0019856">
    <property type="term" value="P:pyrimidine nucleobase biosynthetic process"/>
    <property type="evidence" value="ECO:0007669"/>
    <property type="project" value="TreeGrafter"/>
</dbReference>
<comment type="caution">
    <text evidence="2">The sequence shown here is derived from an EMBL/GenBank/DDBJ whole genome shotgun (WGS) entry which is preliminary data.</text>
</comment>
<reference evidence="2" key="1">
    <citation type="submission" date="2020-06" db="EMBL/GenBank/DDBJ databases">
        <title>Legume-microbial interactions unlock mineral nutrients during tropical forest succession.</title>
        <authorList>
            <person name="Epihov D.Z."/>
        </authorList>
    </citation>
    <scope>NUCLEOTIDE SEQUENCE [LARGE SCALE GENOMIC DNA]</scope>
    <source>
        <strain evidence="2">Pan2503</strain>
    </source>
</reference>
<dbReference type="GO" id="GO:0005829">
    <property type="term" value="C:cytosol"/>
    <property type="evidence" value="ECO:0007669"/>
    <property type="project" value="TreeGrafter"/>
</dbReference>
<dbReference type="InterPro" id="IPR029062">
    <property type="entry name" value="Class_I_gatase-like"/>
</dbReference>
<evidence type="ECO:0000313" key="2">
    <source>
        <dbReference type="EMBL" id="MBA0088790.1"/>
    </source>
</evidence>
<protein>
    <recommendedName>
        <fullName evidence="4">CTP synthase (glutamine hydrolyzing)</fullName>
    </recommendedName>
</protein>
<dbReference type="GO" id="GO:0003883">
    <property type="term" value="F:CTP synthase activity"/>
    <property type="evidence" value="ECO:0007669"/>
    <property type="project" value="InterPro"/>
</dbReference>
<dbReference type="GO" id="GO:0042802">
    <property type="term" value="F:identical protein binding"/>
    <property type="evidence" value="ECO:0007669"/>
    <property type="project" value="TreeGrafter"/>
</dbReference>
<dbReference type="Gene3D" id="3.40.50.880">
    <property type="match status" value="1"/>
</dbReference>
<evidence type="ECO:0000256" key="1">
    <source>
        <dbReference type="SAM" id="MobiDB-lite"/>
    </source>
</evidence>
<dbReference type="InterPro" id="IPR004468">
    <property type="entry name" value="CTP_synthase"/>
</dbReference>
<dbReference type="Proteomes" id="UP000567293">
    <property type="component" value="Unassembled WGS sequence"/>
</dbReference>